<reference evidence="1 2" key="1">
    <citation type="submission" date="2015-05" db="EMBL/GenBank/DDBJ databases">
        <authorList>
            <person name="Wang D.B."/>
            <person name="Wang M."/>
        </authorList>
    </citation>
    <scope>NUCLEOTIDE SEQUENCE [LARGE SCALE GENOMIC DNA]</scope>
    <source>
        <strain evidence="1 2">IMCC 12053</strain>
    </source>
</reference>
<keyword evidence="2" id="KW-1185">Reference proteome</keyword>
<dbReference type="EMBL" id="CP012023">
    <property type="protein sequence ID" value="ALI54418.1"/>
    <property type="molecule type" value="Genomic_DNA"/>
</dbReference>
<accession>A0A0P0A7T9</accession>
<proteinExistence type="predicted"/>
<name>A0A0P0A7T9_9RHOB</name>
<evidence type="ECO:0000313" key="1">
    <source>
        <dbReference type="EMBL" id="ALI54418.1"/>
    </source>
</evidence>
<gene>
    <name evidence="1" type="ORF">IMCC12053_469</name>
</gene>
<dbReference type="Proteomes" id="UP000064920">
    <property type="component" value="Chromosome"/>
</dbReference>
<evidence type="ECO:0000313" key="2">
    <source>
        <dbReference type="Proteomes" id="UP000064920"/>
    </source>
</evidence>
<dbReference type="AlphaFoldDB" id="A0A0P0A7T9"/>
<organism evidence="1 2">
    <name type="scientific">Celeribacter marinus</name>
    <dbReference type="NCBI Taxonomy" id="1397108"/>
    <lineage>
        <taxon>Bacteria</taxon>
        <taxon>Pseudomonadati</taxon>
        <taxon>Pseudomonadota</taxon>
        <taxon>Alphaproteobacteria</taxon>
        <taxon>Rhodobacterales</taxon>
        <taxon>Roseobacteraceae</taxon>
        <taxon>Celeribacter</taxon>
    </lineage>
</organism>
<dbReference type="STRING" id="1397108.IMCC12053_469"/>
<dbReference type="PATRIC" id="fig|1397108.4.peg.482"/>
<sequence length="40" mass="4331">MIYIRVLIAIVALGFLVATLDQFIFSTCTVLGEIAAALIF</sequence>
<dbReference type="KEGG" id="cmar:IMCC12053_469"/>
<protein>
    <submittedName>
        <fullName evidence="1">Uncharacterized protein</fullName>
    </submittedName>
</protein>